<dbReference type="EMBL" id="JAMKPW020000006">
    <property type="protein sequence ID" value="KAK8217208.1"/>
    <property type="molecule type" value="Genomic_DNA"/>
</dbReference>
<evidence type="ECO:0000313" key="2">
    <source>
        <dbReference type="Proteomes" id="UP001320706"/>
    </source>
</evidence>
<gene>
    <name evidence="1" type="ORF">M8818_001460</name>
</gene>
<accession>A0ACC3SMZ3</accession>
<name>A0ACC3SMZ3_9PEZI</name>
<evidence type="ECO:0000313" key="1">
    <source>
        <dbReference type="EMBL" id="KAK8217208.1"/>
    </source>
</evidence>
<organism evidence="1 2">
    <name type="scientific">Zalaria obscura</name>
    <dbReference type="NCBI Taxonomy" id="2024903"/>
    <lineage>
        <taxon>Eukaryota</taxon>
        <taxon>Fungi</taxon>
        <taxon>Dikarya</taxon>
        <taxon>Ascomycota</taxon>
        <taxon>Pezizomycotina</taxon>
        <taxon>Dothideomycetes</taxon>
        <taxon>Dothideomycetidae</taxon>
        <taxon>Dothideales</taxon>
        <taxon>Zalariaceae</taxon>
        <taxon>Zalaria</taxon>
    </lineage>
</organism>
<keyword evidence="2" id="KW-1185">Reference proteome</keyword>
<dbReference type="Proteomes" id="UP001320706">
    <property type="component" value="Unassembled WGS sequence"/>
</dbReference>
<proteinExistence type="predicted"/>
<comment type="caution">
    <text evidence="1">The sequence shown here is derived from an EMBL/GenBank/DDBJ whole genome shotgun (WGS) entry which is preliminary data.</text>
</comment>
<protein>
    <submittedName>
        <fullName evidence="1">Uncharacterized protein</fullName>
    </submittedName>
</protein>
<sequence length="357" mass="39727">MDFSPDKSTMSPPPAKRKKTGATSYNSVTNEEVDDEDLYGSQEEDDAMNDVDVDADMEETGPPANEDNAGLVSSPTQTNEGLTASRHAALKPSLSKYRPESHNHNQDSDNEVEEEERYFSGRERLINERSNRASPTVSNSKTNNEQQPHNTSITAIIRNTKDRLEVIHGTAPFTQAKTSGRKKRLVEHDPINERIKDLRDSGMDFGQIADILNREAMERGEVDYRISQAAVYSRWARNAPIIAQAKGETNWNKESFLTPRNKKRSSWAESAFKGHRQGDTATSASASPAPGSPTEDIANTVAEALTGDEMKLILELYQNSCLDFWPSVAREFNRLTDRTATNEEIDGDDARAAFESI</sequence>
<reference evidence="1" key="1">
    <citation type="submission" date="2024-02" db="EMBL/GenBank/DDBJ databases">
        <title>Metagenome Assembled Genome of Zalaria obscura JY119.</title>
        <authorList>
            <person name="Vighnesh L."/>
            <person name="Jagadeeshwari U."/>
            <person name="Venkata Ramana C."/>
            <person name="Sasikala C."/>
        </authorList>
    </citation>
    <scope>NUCLEOTIDE SEQUENCE</scope>
    <source>
        <strain evidence="1">JY119</strain>
    </source>
</reference>